<dbReference type="AlphaFoldDB" id="B3LW90"/>
<evidence type="ECO:0000259" key="6">
    <source>
        <dbReference type="PROSITE" id="PS50157"/>
    </source>
</evidence>
<keyword evidence="8" id="KW-1185">Reference proteome</keyword>
<organism evidence="7 8">
    <name type="scientific">Drosophila ananassae</name>
    <name type="common">Fruit fly</name>
    <dbReference type="NCBI Taxonomy" id="7217"/>
    <lineage>
        <taxon>Eukaryota</taxon>
        <taxon>Metazoa</taxon>
        <taxon>Ecdysozoa</taxon>
        <taxon>Arthropoda</taxon>
        <taxon>Hexapoda</taxon>
        <taxon>Insecta</taxon>
        <taxon>Pterygota</taxon>
        <taxon>Neoptera</taxon>
        <taxon>Endopterygota</taxon>
        <taxon>Diptera</taxon>
        <taxon>Brachycera</taxon>
        <taxon>Muscomorpha</taxon>
        <taxon>Ephydroidea</taxon>
        <taxon>Drosophilidae</taxon>
        <taxon>Drosophila</taxon>
        <taxon>Sophophora</taxon>
    </lineage>
</organism>
<dbReference type="KEGG" id="dan:6499698"/>
<reference evidence="7 8" key="1">
    <citation type="journal article" date="2007" name="Nature">
        <title>Evolution of genes and genomes on the Drosophila phylogeny.</title>
        <authorList>
            <consortium name="Drosophila 12 Genomes Consortium"/>
            <person name="Clark A.G."/>
            <person name="Eisen M.B."/>
            <person name="Smith D.R."/>
            <person name="Bergman C.M."/>
            <person name="Oliver B."/>
            <person name="Markow T.A."/>
            <person name="Kaufman T.C."/>
            <person name="Kellis M."/>
            <person name="Gelbart W."/>
            <person name="Iyer V.N."/>
            <person name="Pollard D.A."/>
            <person name="Sackton T.B."/>
            <person name="Larracuente A.M."/>
            <person name="Singh N.D."/>
            <person name="Abad J.P."/>
            <person name="Abt D.N."/>
            <person name="Adryan B."/>
            <person name="Aguade M."/>
            <person name="Akashi H."/>
            <person name="Anderson W.W."/>
            <person name="Aquadro C.F."/>
            <person name="Ardell D.H."/>
            <person name="Arguello R."/>
            <person name="Artieri C.G."/>
            <person name="Barbash D.A."/>
            <person name="Barker D."/>
            <person name="Barsanti P."/>
            <person name="Batterham P."/>
            <person name="Batzoglou S."/>
            <person name="Begun D."/>
            <person name="Bhutkar A."/>
            <person name="Blanco E."/>
            <person name="Bosak S.A."/>
            <person name="Bradley R.K."/>
            <person name="Brand A.D."/>
            <person name="Brent M.R."/>
            <person name="Brooks A.N."/>
            <person name="Brown R.H."/>
            <person name="Butlin R.K."/>
            <person name="Caggese C."/>
            <person name="Calvi B.R."/>
            <person name="Bernardo de Carvalho A."/>
            <person name="Caspi A."/>
            <person name="Castrezana S."/>
            <person name="Celniker S.E."/>
            <person name="Chang J.L."/>
            <person name="Chapple C."/>
            <person name="Chatterji S."/>
            <person name="Chinwalla A."/>
            <person name="Civetta A."/>
            <person name="Clifton S.W."/>
            <person name="Comeron J.M."/>
            <person name="Costello J.C."/>
            <person name="Coyne J.A."/>
            <person name="Daub J."/>
            <person name="David R.G."/>
            <person name="Delcher A.L."/>
            <person name="Delehaunty K."/>
            <person name="Do C.B."/>
            <person name="Ebling H."/>
            <person name="Edwards K."/>
            <person name="Eickbush T."/>
            <person name="Evans J.D."/>
            <person name="Filipski A."/>
            <person name="Findeiss S."/>
            <person name="Freyhult E."/>
            <person name="Fulton L."/>
            <person name="Fulton R."/>
            <person name="Garcia A.C."/>
            <person name="Gardiner A."/>
            <person name="Garfield D.A."/>
            <person name="Garvin B.E."/>
            <person name="Gibson G."/>
            <person name="Gilbert D."/>
            <person name="Gnerre S."/>
            <person name="Godfrey J."/>
            <person name="Good R."/>
            <person name="Gotea V."/>
            <person name="Gravely B."/>
            <person name="Greenberg A.J."/>
            <person name="Griffiths-Jones S."/>
            <person name="Gross S."/>
            <person name="Guigo R."/>
            <person name="Gustafson E.A."/>
            <person name="Haerty W."/>
            <person name="Hahn M.W."/>
            <person name="Halligan D.L."/>
            <person name="Halpern A.L."/>
            <person name="Halter G.M."/>
            <person name="Han M.V."/>
            <person name="Heger A."/>
            <person name="Hillier L."/>
            <person name="Hinrichs A.S."/>
            <person name="Holmes I."/>
            <person name="Hoskins R.A."/>
            <person name="Hubisz M.J."/>
            <person name="Hultmark D."/>
            <person name="Huntley M.A."/>
            <person name="Jaffe D.B."/>
            <person name="Jagadeeshan S."/>
            <person name="Jeck W.R."/>
            <person name="Johnson J."/>
            <person name="Jones C.D."/>
            <person name="Jordan W.C."/>
            <person name="Karpen G.H."/>
            <person name="Kataoka E."/>
            <person name="Keightley P.D."/>
            <person name="Kheradpour P."/>
            <person name="Kirkness E.F."/>
            <person name="Koerich L.B."/>
            <person name="Kristiansen K."/>
            <person name="Kudrna D."/>
            <person name="Kulathinal R.J."/>
            <person name="Kumar S."/>
            <person name="Kwok R."/>
            <person name="Lander E."/>
            <person name="Langley C.H."/>
            <person name="Lapoint R."/>
            <person name="Lazzaro B.P."/>
            <person name="Lee S.J."/>
            <person name="Levesque L."/>
            <person name="Li R."/>
            <person name="Lin C.F."/>
            <person name="Lin M.F."/>
            <person name="Lindblad-Toh K."/>
            <person name="Llopart A."/>
            <person name="Long M."/>
            <person name="Low L."/>
            <person name="Lozovsky E."/>
            <person name="Lu J."/>
            <person name="Luo M."/>
            <person name="Machado C.A."/>
            <person name="Makalowski W."/>
            <person name="Marzo M."/>
            <person name="Matsuda M."/>
            <person name="Matzkin L."/>
            <person name="McAllister B."/>
            <person name="McBride C.S."/>
            <person name="McKernan B."/>
            <person name="McKernan K."/>
            <person name="Mendez-Lago M."/>
            <person name="Minx P."/>
            <person name="Mollenhauer M.U."/>
            <person name="Montooth K."/>
            <person name="Mount S.M."/>
            <person name="Mu X."/>
            <person name="Myers E."/>
            <person name="Negre B."/>
            <person name="Newfeld S."/>
            <person name="Nielsen R."/>
            <person name="Noor M.A."/>
            <person name="O'Grady P."/>
            <person name="Pachter L."/>
            <person name="Papaceit M."/>
            <person name="Parisi M.J."/>
            <person name="Parisi M."/>
            <person name="Parts L."/>
            <person name="Pedersen J.S."/>
            <person name="Pesole G."/>
            <person name="Phillippy A.M."/>
            <person name="Ponting C.P."/>
            <person name="Pop M."/>
            <person name="Porcelli D."/>
            <person name="Powell J.R."/>
            <person name="Prohaska S."/>
            <person name="Pruitt K."/>
            <person name="Puig M."/>
            <person name="Quesneville H."/>
            <person name="Ram K.R."/>
            <person name="Rand D."/>
            <person name="Rasmussen M.D."/>
            <person name="Reed L.K."/>
            <person name="Reenan R."/>
            <person name="Reily A."/>
            <person name="Remington K.A."/>
            <person name="Rieger T.T."/>
            <person name="Ritchie M.G."/>
            <person name="Robin C."/>
            <person name="Rogers Y.H."/>
            <person name="Rohde C."/>
            <person name="Rozas J."/>
            <person name="Rubenfield M.J."/>
            <person name="Ruiz A."/>
            <person name="Russo S."/>
            <person name="Salzberg S.L."/>
            <person name="Sanchez-Gracia A."/>
            <person name="Saranga D.J."/>
            <person name="Sato H."/>
            <person name="Schaeffer S.W."/>
            <person name="Schatz M.C."/>
            <person name="Schlenke T."/>
            <person name="Schwartz R."/>
            <person name="Segarra C."/>
            <person name="Singh R.S."/>
            <person name="Sirot L."/>
            <person name="Sirota M."/>
            <person name="Sisneros N.B."/>
            <person name="Smith C.D."/>
            <person name="Smith T.F."/>
            <person name="Spieth J."/>
            <person name="Stage D.E."/>
            <person name="Stark A."/>
            <person name="Stephan W."/>
            <person name="Strausberg R.L."/>
            <person name="Strempel S."/>
            <person name="Sturgill D."/>
            <person name="Sutton G."/>
            <person name="Sutton G.G."/>
            <person name="Tao W."/>
            <person name="Teichmann S."/>
            <person name="Tobari Y.N."/>
            <person name="Tomimura Y."/>
            <person name="Tsolas J.M."/>
            <person name="Valente V.L."/>
            <person name="Venter E."/>
            <person name="Venter J.C."/>
            <person name="Vicario S."/>
            <person name="Vieira F.G."/>
            <person name="Vilella A.J."/>
            <person name="Villasante A."/>
            <person name="Walenz B."/>
            <person name="Wang J."/>
            <person name="Wasserman M."/>
            <person name="Watts T."/>
            <person name="Wilson D."/>
            <person name="Wilson R.K."/>
            <person name="Wing R.A."/>
            <person name="Wolfner M.F."/>
            <person name="Wong A."/>
            <person name="Wong G.K."/>
            <person name="Wu C.I."/>
            <person name="Wu G."/>
            <person name="Yamamoto D."/>
            <person name="Yang H.P."/>
            <person name="Yang S.P."/>
            <person name="Yorke J.A."/>
            <person name="Yoshida K."/>
            <person name="Zdobnov E."/>
            <person name="Zhang P."/>
            <person name="Zhang Y."/>
            <person name="Zimin A.V."/>
            <person name="Baldwin J."/>
            <person name="Abdouelleil A."/>
            <person name="Abdulkadir J."/>
            <person name="Abebe A."/>
            <person name="Abera B."/>
            <person name="Abreu J."/>
            <person name="Acer S.C."/>
            <person name="Aftuck L."/>
            <person name="Alexander A."/>
            <person name="An P."/>
            <person name="Anderson E."/>
            <person name="Anderson S."/>
            <person name="Arachi H."/>
            <person name="Azer M."/>
            <person name="Bachantsang P."/>
            <person name="Barry A."/>
            <person name="Bayul T."/>
            <person name="Berlin A."/>
            <person name="Bessette D."/>
            <person name="Bloom T."/>
            <person name="Blye J."/>
            <person name="Boguslavskiy L."/>
            <person name="Bonnet C."/>
            <person name="Boukhgalter B."/>
            <person name="Bourzgui I."/>
            <person name="Brown A."/>
            <person name="Cahill P."/>
            <person name="Channer S."/>
            <person name="Cheshatsang Y."/>
            <person name="Chuda L."/>
            <person name="Citroen M."/>
            <person name="Collymore A."/>
            <person name="Cooke P."/>
            <person name="Costello M."/>
            <person name="D'Aco K."/>
            <person name="Daza R."/>
            <person name="De Haan G."/>
            <person name="DeGray S."/>
            <person name="DeMaso C."/>
            <person name="Dhargay N."/>
            <person name="Dooley K."/>
            <person name="Dooley E."/>
            <person name="Doricent M."/>
            <person name="Dorje P."/>
            <person name="Dorjee K."/>
            <person name="Dupes A."/>
            <person name="Elong R."/>
            <person name="Falk J."/>
            <person name="Farina A."/>
            <person name="Faro S."/>
            <person name="Ferguson D."/>
            <person name="Fisher S."/>
            <person name="Foley C.D."/>
            <person name="Franke A."/>
            <person name="Friedrich D."/>
            <person name="Gadbois L."/>
            <person name="Gearin G."/>
            <person name="Gearin C.R."/>
            <person name="Giannoukos G."/>
            <person name="Goode T."/>
            <person name="Graham J."/>
            <person name="Grandbois E."/>
            <person name="Grewal S."/>
            <person name="Gyaltsen K."/>
            <person name="Hafez N."/>
            <person name="Hagos B."/>
            <person name="Hall J."/>
            <person name="Henson C."/>
            <person name="Hollinger A."/>
            <person name="Honan T."/>
            <person name="Huard M.D."/>
            <person name="Hughes L."/>
            <person name="Hurhula B."/>
            <person name="Husby M.E."/>
            <person name="Kamat A."/>
            <person name="Kanga B."/>
            <person name="Kashin S."/>
            <person name="Khazanovich D."/>
            <person name="Kisner P."/>
            <person name="Lance K."/>
            <person name="Lara M."/>
            <person name="Lee W."/>
            <person name="Lennon N."/>
            <person name="Letendre F."/>
            <person name="LeVine R."/>
            <person name="Lipovsky A."/>
            <person name="Liu X."/>
            <person name="Liu J."/>
            <person name="Liu S."/>
            <person name="Lokyitsang T."/>
            <person name="Lokyitsang Y."/>
            <person name="Lubonja R."/>
            <person name="Lui A."/>
            <person name="MacDonald P."/>
            <person name="Magnisalis V."/>
            <person name="Maru K."/>
            <person name="Matthews C."/>
            <person name="McCusker W."/>
            <person name="McDonough S."/>
            <person name="Mehta T."/>
            <person name="Meldrim J."/>
            <person name="Meneus L."/>
            <person name="Mihai O."/>
            <person name="Mihalev A."/>
            <person name="Mihova T."/>
            <person name="Mittelman R."/>
            <person name="Mlenga V."/>
            <person name="Montmayeur A."/>
            <person name="Mulrain L."/>
            <person name="Navidi A."/>
            <person name="Naylor J."/>
            <person name="Negash T."/>
            <person name="Nguyen T."/>
            <person name="Nguyen N."/>
            <person name="Nicol R."/>
            <person name="Norbu C."/>
            <person name="Norbu N."/>
            <person name="Novod N."/>
            <person name="O'Neill B."/>
            <person name="Osman S."/>
            <person name="Markiewicz E."/>
            <person name="Oyono O.L."/>
            <person name="Patti C."/>
            <person name="Phunkhang P."/>
            <person name="Pierre F."/>
            <person name="Priest M."/>
            <person name="Raghuraman S."/>
            <person name="Rege F."/>
            <person name="Reyes R."/>
            <person name="Rise C."/>
            <person name="Rogov P."/>
            <person name="Ross K."/>
            <person name="Ryan E."/>
            <person name="Settipalli S."/>
            <person name="Shea T."/>
            <person name="Sherpa N."/>
            <person name="Shi L."/>
            <person name="Shih D."/>
            <person name="Sparrow T."/>
            <person name="Spaulding J."/>
            <person name="Stalker J."/>
            <person name="Stange-Thomann N."/>
            <person name="Stavropoulos S."/>
            <person name="Stone C."/>
            <person name="Strader C."/>
            <person name="Tesfaye S."/>
            <person name="Thomson T."/>
            <person name="Thoulutsang Y."/>
            <person name="Thoulutsang D."/>
            <person name="Topham K."/>
            <person name="Topping I."/>
            <person name="Tsamla T."/>
            <person name="Vassiliev H."/>
            <person name="Vo A."/>
            <person name="Wangchuk T."/>
            <person name="Wangdi T."/>
            <person name="Weiand M."/>
            <person name="Wilkinson J."/>
            <person name="Wilson A."/>
            <person name="Yadav S."/>
            <person name="Young G."/>
            <person name="Yu Q."/>
            <person name="Zembek L."/>
            <person name="Zhong D."/>
            <person name="Zimmer A."/>
            <person name="Zwirko Z."/>
            <person name="Jaffe D.B."/>
            <person name="Alvarez P."/>
            <person name="Brockman W."/>
            <person name="Butler J."/>
            <person name="Chin C."/>
            <person name="Gnerre S."/>
            <person name="Grabherr M."/>
            <person name="Kleber M."/>
            <person name="Mauceli E."/>
            <person name="MacCallum I."/>
        </authorList>
    </citation>
    <scope>NUCLEOTIDE SEQUENCE [LARGE SCALE GENOMIC DNA]</scope>
    <source>
        <strain evidence="8">Tucson 14024-0371.13</strain>
    </source>
</reference>
<dbReference type="eggNOG" id="KOG2462">
    <property type="taxonomic scope" value="Eukaryota"/>
</dbReference>
<dbReference type="Gene3D" id="3.30.160.60">
    <property type="entry name" value="Classic Zinc Finger"/>
    <property type="match status" value="2"/>
</dbReference>
<feature type="domain" description="C2H2-type" evidence="6">
    <location>
        <begin position="259"/>
        <end position="277"/>
    </location>
</feature>
<dbReference type="GeneID" id="6499698"/>
<keyword evidence="3" id="KW-0862">Zinc</keyword>
<protein>
    <recommendedName>
        <fullName evidence="6">C2H2-type domain-containing protein</fullName>
    </recommendedName>
</protein>
<dbReference type="InterPro" id="IPR036236">
    <property type="entry name" value="Znf_C2H2_sf"/>
</dbReference>
<dbReference type="GO" id="GO:0008270">
    <property type="term" value="F:zinc ion binding"/>
    <property type="evidence" value="ECO:0007669"/>
    <property type="project" value="UniProtKB-KW"/>
</dbReference>
<evidence type="ECO:0000256" key="1">
    <source>
        <dbReference type="ARBA" id="ARBA00022723"/>
    </source>
</evidence>
<feature type="region of interest" description="Disordered" evidence="5">
    <location>
        <begin position="132"/>
        <end position="195"/>
    </location>
</feature>
<dbReference type="EMBL" id="CH902617">
    <property type="protein sequence ID" value="EDV42668.2"/>
    <property type="molecule type" value="Genomic_DNA"/>
</dbReference>
<proteinExistence type="predicted"/>
<dbReference type="PANTHER" id="PTHR23235:SF120">
    <property type="entry name" value="KRUPPEL-LIKE FACTOR 15"/>
    <property type="match status" value="1"/>
</dbReference>
<dbReference type="SMART" id="SM00355">
    <property type="entry name" value="ZnF_C2H2"/>
    <property type="match status" value="3"/>
</dbReference>
<dbReference type="InterPro" id="IPR013087">
    <property type="entry name" value="Znf_C2H2_type"/>
</dbReference>
<dbReference type="SMR" id="B3LW90"/>
<dbReference type="GO" id="GO:0000978">
    <property type="term" value="F:RNA polymerase II cis-regulatory region sequence-specific DNA binding"/>
    <property type="evidence" value="ECO:0007669"/>
    <property type="project" value="TreeGrafter"/>
</dbReference>
<evidence type="ECO:0000313" key="8">
    <source>
        <dbReference type="Proteomes" id="UP000007801"/>
    </source>
</evidence>
<name>B3LW90_DROAN</name>
<dbReference type="SUPFAM" id="SSF57667">
    <property type="entry name" value="beta-beta-alpha zinc fingers"/>
    <property type="match status" value="1"/>
</dbReference>
<sequence>MPKIFRSFLSDRYSDKIERFYQRYDGFFRKTPNLAPMTRPRVRHFEKSSTKTRQFSKYTYHYGTEKPKDDWRTGDNIPILVRREMEERLGVQLMAIQPDAETNVFSHTIWQLDMLDQSPEIVPKNIGTSRVGTIQVRAKTTQRTRGRKAATQSKLSQKKAAGKAEKPPPLAPPTPPPPPTLASQKKPAEKRRFKAKGEEFQCSGCIKKFEHSWMLIAHMRVHTGERPFVCPEQSCQKSFADRSNLRSHQRTMRHHNWSHQCGQCGKYFSQICYLNRHSMDACRKYLMTVMHKKN</sequence>
<dbReference type="InParanoid" id="B3LW90"/>
<dbReference type="GO" id="GO:0000981">
    <property type="term" value="F:DNA-binding transcription factor activity, RNA polymerase II-specific"/>
    <property type="evidence" value="ECO:0007669"/>
    <property type="project" value="TreeGrafter"/>
</dbReference>
<dbReference type="Proteomes" id="UP000007801">
    <property type="component" value="Unassembled WGS sequence"/>
</dbReference>
<keyword evidence="2 4" id="KW-0863">Zinc-finger</keyword>
<dbReference type="PROSITE" id="PS00028">
    <property type="entry name" value="ZINC_FINGER_C2H2_1"/>
    <property type="match status" value="2"/>
</dbReference>
<keyword evidence="1" id="KW-0479">Metal-binding</keyword>
<dbReference type="FunCoup" id="B3LW90">
    <property type="interactions" value="10"/>
</dbReference>
<dbReference type="PROSITE" id="PS50157">
    <property type="entry name" value="ZINC_FINGER_C2H2_2"/>
    <property type="match status" value="3"/>
</dbReference>
<evidence type="ECO:0000313" key="7">
    <source>
        <dbReference type="EMBL" id="EDV42668.2"/>
    </source>
</evidence>
<dbReference type="HOGENOM" id="CLU_083430_0_0_1"/>
<evidence type="ECO:0000256" key="2">
    <source>
        <dbReference type="ARBA" id="ARBA00022771"/>
    </source>
</evidence>
<feature type="domain" description="C2H2-type" evidence="6">
    <location>
        <begin position="228"/>
        <end position="254"/>
    </location>
</feature>
<dbReference type="FunFam" id="3.30.160.60:FF:002343">
    <property type="entry name" value="Zinc finger protein 33A"/>
    <property type="match status" value="1"/>
</dbReference>
<dbReference type="STRING" id="7217.B3LW90"/>
<evidence type="ECO:0000256" key="3">
    <source>
        <dbReference type="ARBA" id="ARBA00022833"/>
    </source>
</evidence>
<feature type="domain" description="C2H2-type" evidence="6">
    <location>
        <begin position="200"/>
        <end position="227"/>
    </location>
</feature>
<dbReference type="Pfam" id="PF00096">
    <property type="entry name" value="zf-C2H2"/>
    <property type="match status" value="2"/>
</dbReference>
<accession>B3LW90</accession>
<gene>
    <name evidence="7" type="primary">Dana\GF16906</name>
    <name evidence="7" type="synonym">dana_GLEANR_18172</name>
    <name evidence="7" type="ORF">GF16906</name>
</gene>
<feature type="compositionally biased region" description="Pro residues" evidence="5">
    <location>
        <begin position="167"/>
        <end position="180"/>
    </location>
</feature>
<evidence type="ECO:0000256" key="4">
    <source>
        <dbReference type="PROSITE-ProRule" id="PRU00042"/>
    </source>
</evidence>
<evidence type="ECO:0000256" key="5">
    <source>
        <dbReference type="SAM" id="MobiDB-lite"/>
    </source>
</evidence>
<dbReference type="PANTHER" id="PTHR23235">
    <property type="entry name" value="KRUEPPEL-LIKE TRANSCRIPTION FACTOR"/>
    <property type="match status" value="1"/>
</dbReference>
<dbReference type="OrthoDB" id="6910977at2759"/>